<evidence type="ECO:0000259" key="3">
    <source>
        <dbReference type="PROSITE" id="PS50102"/>
    </source>
</evidence>
<name>A0A484GR63_SOUCH</name>
<keyword evidence="1" id="KW-0694">RNA-binding</keyword>
<feature type="domain" description="RRM" evidence="3">
    <location>
        <begin position="114"/>
        <end position="199"/>
    </location>
</feature>
<protein>
    <recommendedName>
        <fullName evidence="3">RRM domain-containing protein</fullName>
    </recommendedName>
</protein>
<proteinExistence type="predicted"/>
<dbReference type="PANTHER" id="PTHR15225">
    <property type="entry name" value="INTERFERON-INDUCED PROTEIN 35/NMI N-MYC/STAT INTERACTING PROTEIN"/>
    <property type="match status" value="1"/>
</dbReference>
<feature type="compositionally biased region" description="Polar residues" evidence="2">
    <location>
        <begin position="275"/>
        <end position="298"/>
    </location>
</feature>
<evidence type="ECO:0000256" key="2">
    <source>
        <dbReference type="SAM" id="MobiDB-lite"/>
    </source>
</evidence>
<dbReference type="SUPFAM" id="SSF54928">
    <property type="entry name" value="RNA-binding domain, RBD"/>
    <property type="match status" value="1"/>
</dbReference>
<accession>A0A484GR63</accession>
<evidence type="ECO:0000256" key="1">
    <source>
        <dbReference type="PROSITE-ProRule" id="PRU00176"/>
    </source>
</evidence>
<dbReference type="AlphaFoldDB" id="A0A484GR63"/>
<dbReference type="InterPro" id="IPR035979">
    <property type="entry name" value="RBD_domain_sf"/>
</dbReference>
<comment type="caution">
    <text evidence="4">The sequence shown here is derived from an EMBL/GenBank/DDBJ whole genome shotgun (WGS) entry which is preliminary data.</text>
</comment>
<feature type="region of interest" description="Disordered" evidence="2">
    <location>
        <begin position="273"/>
        <end position="301"/>
    </location>
</feature>
<reference evidence="4 5" key="1">
    <citation type="journal article" date="2018" name="Genomics">
        <title>Molecular footprints of inshore aquatic adaptation in Indo-Pacific humpback dolphin (Sousa chinensis).</title>
        <authorList>
            <person name="Ming Y."/>
            <person name="Jian J."/>
            <person name="Yu F."/>
            <person name="Yu X."/>
            <person name="Wang J."/>
            <person name="Liu W."/>
        </authorList>
    </citation>
    <scope>NUCLEOTIDE SEQUENCE [LARGE SCALE GENOMIC DNA]</scope>
    <source>
        <strain evidence="4">MY-2018</strain>
        <tissue evidence="4">Skin</tissue>
    </source>
</reference>
<dbReference type="EMBL" id="QWLN02004965">
    <property type="protein sequence ID" value="TEA37961.1"/>
    <property type="molecule type" value="Genomic_DNA"/>
</dbReference>
<evidence type="ECO:0000313" key="4">
    <source>
        <dbReference type="EMBL" id="TEA37961.1"/>
    </source>
</evidence>
<dbReference type="Gene3D" id="3.30.70.330">
    <property type="match status" value="1"/>
</dbReference>
<gene>
    <name evidence="4" type="ORF">DBR06_SOUSAS30910016</name>
</gene>
<dbReference type="Proteomes" id="UP000295264">
    <property type="component" value="Unassembled WGS sequence"/>
</dbReference>
<dbReference type="InterPro" id="IPR000504">
    <property type="entry name" value="RRM_dom"/>
</dbReference>
<keyword evidence="5" id="KW-1185">Reference proteome</keyword>
<sequence length="443" mass="49243">MASCFCFGFCRAEWSSSRHHGPPGGRGAGQNGRGCGVTGEARGGTLKANLARFVCTCTGGSSARFTAGQLQRDASPRPPPAPTAWLSGTQLFGRRVDSQPASVLKVKESEVSERTIVVAGLPVGSINDQSLTVLVKSHFQDIENEGGVVEDVIYPTRTKGVAYVTFKEKKVAENVIRKEKHYLAEMVRPAQLTVSHFSEKVFSSVNAVLDLSVFRSEIGLGSLVMDLKREIPALCFSPLEASGRISVQGSFLAIKKLKESLLLKASSLLEKNRNRQSPRGCTWKSSHSLKPPRSSTPETMRRGERLVLDTDIFLYLKKTSGFYESTLKKFHALCQETVDGEITTLCIRNAQGGSQPNNEKQVKELIEKYSHALHFELRKETFILEGKENREKRNIKLACKQLSSRYLQVLVNFYHTHIDIIGSSSDTYLFKKEVMKLIRQKVR</sequence>
<dbReference type="InterPro" id="IPR012677">
    <property type="entry name" value="Nucleotide-bd_a/b_plait_sf"/>
</dbReference>
<evidence type="ECO:0000313" key="5">
    <source>
        <dbReference type="Proteomes" id="UP000295264"/>
    </source>
</evidence>
<organism evidence="4 5">
    <name type="scientific">Sousa chinensis</name>
    <name type="common">Indo-pacific humpbacked dolphin</name>
    <name type="synonym">Steno chinensis</name>
    <dbReference type="NCBI Taxonomy" id="103600"/>
    <lineage>
        <taxon>Eukaryota</taxon>
        <taxon>Metazoa</taxon>
        <taxon>Chordata</taxon>
        <taxon>Craniata</taxon>
        <taxon>Vertebrata</taxon>
        <taxon>Euteleostomi</taxon>
        <taxon>Mammalia</taxon>
        <taxon>Eutheria</taxon>
        <taxon>Laurasiatheria</taxon>
        <taxon>Artiodactyla</taxon>
        <taxon>Whippomorpha</taxon>
        <taxon>Cetacea</taxon>
        <taxon>Odontoceti</taxon>
        <taxon>Delphinidae</taxon>
        <taxon>Sousa</taxon>
    </lineage>
</organism>
<dbReference type="PROSITE" id="PS50102">
    <property type="entry name" value="RRM"/>
    <property type="match status" value="1"/>
</dbReference>
<dbReference type="PANTHER" id="PTHR15225:SF8">
    <property type="entry name" value="RNA-BINDING PROTEIN 43"/>
    <property type="match status" value="1"/>
</dbReference>
<dbReference type="GO" id="GO:0003723">
    <property type="term" value="F:RNA binding"/>
    <property type="evidence" value="ECO:0007669"/>
    <property type="project" value="UniProtKB-UniRule"/>
</dbReference>